<dbReference type="RefSeq" id="WP_381742316.1">
    <property type="nucleotide sequence ID" value="NZ_JBHSDP010000024.1"/>
</dbReference>
<sequence>MAPFVTQHVLFQGGQVDGPSLPAGTRRNAELLAKALTGPDAAGVDPDTCHTVVPRSGADALGQVADNAASGDGLLVYWTGHCRLGPEGRLQLALDPGDGRPTEWLPARELVTTMTRSPGRDRLLILDTCLVPGAAESVRRKLLQREIDRLSRDRVAVLSSIGTSPFAFAADSHTPSVFTQHLASLLRAEPHERRARMRLPELYRLLAAAMRGSGYLRPMLRNAQGFSRPLIPSALLGHAQGRPDLLPARRHSAELDQVLSRYALAIGGRLRQTAGPWDTPAYEPSTDAETVYRALLRSHCGFTRDSASLLRAPTSRQHLFDAVDELVEHGRNMVLVYLACHGTVRSSGTVLDLALELLDGETVLASDLVGELRKTRAEKVMMMFDVCSSSPSSPPAPLGEHFAPQEPRPGFSRLLVEWDTSAQLGAAEPEFLTGTDTEDDDRYPVPWMPDRLRGSVTPSAGNWRFDFPGAAITCLDDAGPVRTWASLLRDSIPGDLPTQPGEALSSILDPVLLDEPEGGTDESGTPRSPDAGVRLPRAPRPPAPAPAPSPAAGRQESGSGGEGPAPRRGPVHRGHRVRLRVAEGSMPLRVGRRFRVTFNYQPDGRDWVPRPDDATDDNPLDLTLRIGAGSAKVSPSVIHTRLTDDRGTPPEDFRITPRTAEPLTLRIDVVRSADGAVIQRIKSTLDVTDGDGAEH</sequence>
<accession>A0ABV8TKC3</accession>
<evidence type="ECO:0000313" key="3">
    <source>
        <dbReference type="Proteomes" id="UP001595824"/>
    </source>
</evidence>
<proteinExistence type="predicted"/>
<feature type="compositionally biased region" description="Basic residues" evidence="1">
    <location>
        <begin position="569"/>
        <end position="579"/>
    </location>
</feature>
<comment type="caution">
    <text evidence="2">The sequence shown here is derived from an EMBL/GenBank/DDBJ whole genome shotgun (WGS) entry which is preliminary data.</text>
</comment>
<name>A0ABV8TKC3_9ACTN</name>
<dbReference type="Proteomes" id="UP001595824">
    <property type="component" value="Unassembled WGS sequence"/>
</dbReference>
<organism evidence="2 3">
    <name type="scientific">Streptomyces andamanensis</name>
    <dbReference type="NCBI Taxonomy" id="1565035"/>
    <lineage>
        <taxon>Bacteria</taxon>
        <taxon>Bacillati</taxon>
        <taxon>Actinomycetota</taxon>
        <taxon>Actinomycetes</taxon>
        <taxon>Kitasatosporales</taxon>
        <taxon>Streptomycetaceae</taxon>
        <taxon>Streptomyces</taxon>
    </lineage>
</organism>
<reference evidence="3" key="1">
    <citation type="journal article" date="2019" name="Int. J. Syst. Evol. Microbiol.">
        <title>The Global Catalogue of Microorganisms (GCM) 10K type strain sequencing project: providing services to taxonomists for standard genome sequencing and annotation.</title>
        <authorList>
            <consortium name="The Broad Institute Genomics Platform"/>
            <consortium name="The Broad Institute Genome Sequencing Center for Infectious Disease"/>
            <person name="Wu L."/>
            <person name="Ma J."/>
        </authorList>
    </citation>
    <scope>NUCLEOTIDE SEQUENCE [LARGE SCALE GENOMIC DNA]</scope>
    <source>
        <strain evidence="3">PCU 347</strain>
    </source>
</reference>
<gene>
    <name evidence="2" type="ORF">ACFPC0_25825</name>
</gene>
<dbReference type="EMBL" id="JBHSDP010000024">
    <property type="protein sequence ID" value="MFC4331135.1"/>
    <property type="molecule type" value="Genomic_DNA"/>
</dbReference>
<evidence type="ECO:0000313" key="2">
    <source>
        <dbReference type="EMBL" id="MFC4331135.1"/>
    </source>
</evidence>
<evidence type="ECO:0008006" key="4">
    <source>
        <dbReference type="Google" id="ProtNLM"/>
    </source>
</evidence>
<feature type="compositionally biased region" description="Pro residues" evidence="1">
    <location>
        <begin position="538"/>
        <end position="549"/>
    </location>
</feature>
<protein>
    <recommendedName>
        <fullName evidence="4">Caspase domain-containing protein</fullName>
    </recommendedName>
</protein>
<keyword evidence="3" id="KW-1185">Reference proteome</keyword>
<evidence type="ECO:0000256" key="1">
    <source>
        <dbReference type="SAM" id="MobiDB-lite"/>
    </source>
</evidence>
<feature type="region of interest" description="Disordered" evidence="1">
    <location>
        <begin position="512"/>
        <end position="582"/>
    </location>
</feature>